<protein>
    <submittedName>
        <fullName evidence="2">Uncharacterized protein</fullName>
    </submittedName>
</protein>
<gene>
    <name evidence="2" type="ORF">DYBT9275_02738</name>
</gene>
<evidence type="ECO:0000256" key="1">
    <source>
        <dbReference type="SAM" id="MobiDB-lite"/>
    </source>
</evidence>
<evidence type="ECO:0000313" key="3">
    <source>
        <dbReference type="Proteomes" id="UP000680038"/>
    </source>
</evidence>
<dbReference type="EMBL" id="CAJRAF010000002">
    <property type="protein sequence ID" value="CAG5001769.1"/>
    <property type="molecule type" value="Genomic_DNA"/>
</dbReference>
<feature type="region of interest" description="Disordered" evidence="1">
    <location>
        <begin position="1"/>
        <end position="24"/>
    </location>
</feature>
<proteinExistence type="predicted"/>
<accession>A0A916JDL4</accession>
<organism evidence="2 3">
    <name type="scientific">Dyadobacter helix</name>
    <dbReference type="NCBI Taxonomy" id="2822344"/>
    <lineage>
        <taxon>Bacteria</taxon>
        <taxon>Pseudomonadati</taxon>
        <taxon>Bacteroidota</taxon>
        <taxon>Cytophagia</taxon>
        <taxon>Cytophagales</taxon>
        <taxon>Spirosomataceae</taxon>
        <taxon>Dyadobacter</taxon>
    </lineage>
</organism>
<dbReference type="AlphaFoldDB" id="A0A916JDL4"/>
<evidence type="ECO:0000313" key="2">
    <source>
        <dbReference type="EMBL" id="CAG5001769.1"/>
    </source>
</evidence>
<name>A0A916JDL4_9BACT</name>
<comment type="caution">
    <text evidence="2">The sequence shown here is derived from an EMBL/GenBank/DDBJ whole genome shotgun (WGS) entry which is preliminary data.</text>
</comment>
<reference evidence="2" key="1">
    <citation type="submission" date="2021-04" db="EMBL/GenBank/DDBJ databases">
        <authorList>
            <person name="Rodrigo-Torres L."/>
            <person name="Arahal R. D."/>
            <person name="Lucena T."/>
        </authorList>
    </citation>
    <scope>NUCLEOTIDE SEQUENCE</scope>
    <source>
        <strain evidence="2">CECT 9275</strain>
    </source>
</reference>
<sequence length="34" mass="3942">MTSKILWGFGSESEDDPQSIGNEKIREFVREDLQ</sequence>
<keyword evidence="3" id="KW-1185">Reference proteome</keyword>
<dbReference type="Proteomes" id="UP000680038">
    <property type="component" value="Unassembled WGS sequence"/>
</dbReference>